<comment type="caution">
    <text evidence="2">The sequence shown here is derived from an EMBL/GenBank/DDBJ whole genome shotgun (WGS) entry which is preliminary data.</text>
</comment>
<protein>
    <submittedName>
        <fullName evidence="2">Uncharacterized protein</fullName>
    </submittedName>
</protein>
<reference evidence="2 3" key="1">
    <citation type="submission" date="2023-03" db="EMBL/GenBank/DDBJ databases">
        <title>High recombination rates correlate with genetic variation in Cardiocondyla obscurior ants.</title>
        <authorList>
            <person name="Errbii M."/>
        </authorList>
    </citation>
    <scope>NUCLEOTIDE SEQUENCE [LARGE SCALE GENOMIC DNA]</scope>
    <source>
        <strain evidence="2">Alpha-2009</strain>
        <tissue evidence="2">Whole body</tissue>
    </source>
</reference>
<name>A0AAW2GWN8_9HYME</name>
<gene>
    <name evidence="2" type="ORF">PUN28_002909</name>
</gene>
<organism evidence="2 3">
    <name type="scientific">Cardiocondyla obscurior</name>
    <dbReference type="NCBI Taxonomy" id="286306"/>
    <lineage>
        <taxon>Eukaryota</taxon>
        <taxon>Metazoa</taxon>
        <taxon>Ecdysozoa</taxon>
        <taxon>Arthropoda</taxon>
        <taxon>Hexapoda</taxon>
        <taxon>Insecta</taxon>
        <taxon>Pterygota</taxon>
        <taxon>Neoptera</taxon>
        <taxon>Endopterygota</taxon>
        <taxon>Hymenoptera</taxon>
        <taxon>Apocrita</taxon>
        <taxon>Aculeata</taxon>
        <taxon>Formicoidea</taxon>
        <taxon>Formicidae</taxon>
        <taxon>Myrmicinae</taxon>
        <taxon>Cardiocondyla</taxon>
    </lineage>
</organism>
<feature type="region of interest" description="Disordered" evidence="1">
    <location>
        <begin position="100"/>
        <end position="119"/>
    </location>
</feature>
<accession>A0AAW2GWN8</accession>
<keyword evidence="3" id="KW-1185">Reference proteome</keyword>
<proteinExistence type="predicted"/>
<evidence type="ECO:0000313" key="2">
    <source>
        <dbReference type="EMBL" id="KAL0131684.1"/>
    </source>
</evidence>
<feature type="compositionally biased region" description="Polar residues" evidence="1">
    <location>
        <begin position="104"/>
        <end position="119"/>
    </location>
</feature>
<dbReference type="AlphaFoldDB" id="A0AAW2GWN8"/>
<dbReference type="Proteomes" id="UP001430953">
    <property type="component" value="Unassembled WGS sequence"/>
</dbReference>
<dbReference type="EMBL" id="JADYXP020000002">
    <property type="protein sequence ID" value="KAL0131684.1"/>
    <property type="molecule type" value="Genomic_DNA"/>
</dbReference>
<evidence type="ECO:0000313" key="3">
    <source>
        <dbReference type="Proteomes" id="UP001430953"/>
    </source>
</evidence>
<sequence length="119" mass="13451">MSSARGTAEGWHRSPRCARKHSPLLRLHPLLSSPSSFKVSFFFLFLDNDDDDDDDDDRSFPGRSRESLKYAPRLDIALSLSLSFFLSSRVLSSPPYIRLPLSPASFSHLRSSSRPTRLP</sequence>
<evidence type="ECO:0000256" key="1">
    <source>
        <dbReference type="SAM" id="MobiDB-lite"/>
    </source>
</evidence>